<protein>
    <submittedName>
        <fullName evidence="3">ThiF family adenylyltransferase</fullName>
    </submittedName>
</protein>
<keyword evidence="3" id="KW-0808">Transferase</keyword>
<dbReference type="InterPro" id="IPR045886">
    <property type="entry name" value="ThiF/MoeB/HesA"/>
</dbReference>
<evidence type="ECO:0000313" key="3">
    <source>
        <dbReference type="EMBL" id="MBD0421483.1"/>
    </source>
</evidence>
<dbReference type="InterPro" id="IPR000594">
    <property type="entry name" value="ThiF_NAD_FAD-bd"/>
</dbReference>
<dbReference type="EMBL" id="JACVQF010000199">
    <property type="protein sequence ID" value="MBD0421483.1"/>
    <property type="molecule type" value="Genomic_DNA"/>
</dbReference>
<dbReference type="Proteomes" id="UP000621210">
    <property type="component" value="Unassembled WGS sequence"/>
</dbReference>
<comment type="caution">
    <text evidence="3">The sequence shown here is derived from an EMBL/GenBank/DDBJ whole genome shotgun (WGS) entry which is preliminary data.</text>
</comment>
<dbReference type="PANTHER" id="PTHR10953">
    <property type="entry name" value="UBIQUITIN-ACTIVATING ENZYME E1"/>
    <property type="match status" value="1"/>
</dbReference>
<name>A0A926L2Y0_9ACTN</name>
<dbReference type="GO" id="GO:0016779">
    <property type="term" value="F:nucleotidyltransferase activity"/>
    <property type="evidence" value="ECO:0007669"/>
    <property type="project" value="UniProtKB-KW"/>
</dbReference>
<reference evidence="3" key="2">
    <citation type="submission" date="2020-09" db="EMBL/GenBank/DDBJ databases">
        <authorList>
            <person name="Luo X."/>
        </authorList>
    </citation>
    <scope>NUCLEOTIDE SEQUENCE</scope>
    <source>
        <strain evidence="3">TRM S81-3</strain>
    </source>
</reference>
<dbReference type="GO" id="GO:0005737">
    <property type="term" value="C:cytoplasm"/>
    <property type="evidence" value="ECO:0007669"/>
    <property type="project" value="TreeGrafter"/>
</dbReference>
<organism evidence="3 4">
    <name type="scientific">Streptomyces griseicoloratus</name>
    <dbReference type="NCBI Taxonomy" id="2752516"/>
    <lineage>
        <taxon>Bacteria</taxon>
        <taxon>Bacillati</taxon>
        <taxon>Actinomycetota</taxon>
        <taxon>Actinomycetes</taxon>
        <taxon>Kitasatosporales</taxon>
        <taxon>Streptomycetaceae</taxon>
        <taxon>Streptomyces</taxon>
    </lineage>
</organism>
<evidence type="ECO:0000256" key="1">
    <source>
        <dbReference type="SAM" id="MobiDB-lite"/>
    </source>
</evidence>
<dbReference type="AlphaFoldDB" id="A0A926L2Y0"/>
<feature type="domain" description="THIF-type NAD/FAD binding fold" evidence="2">
    <location>
        <begin position="6"/>
        <end position="207"/>
    </location>
</feature>
<dbReference type="SUPFAM" id="SSF69572">
    <property type="entry name" value="Activating enzymes of the ubiquitin-like proteins"/>
    <property type="match status" value="1"/>
</dbReference>
<dbReference type="PANTHER" id="PTHR10953:SF102">
    <property type="entry name" value="ADENYLYLTRANSFERASE AND SULFURTRANSFERASE MOCS3"/>
    <property type="match status" value="1"/>
</dbReference>
<evidence type="ECO:0000313" key="4">
    <source>
        <dbReference type="Proteomes" id="UP000621210"/>
    </source>
</evidence>
<keyword evidence="3" id="KW-0548">Nucleotidyltransferase</keyword>
<keyword evidence="4" id="KW-1185">Reference proteome</keyword>
<reference evidence="3" key="1">
    <citation type="submission" date="2020-09" db="EMBL/GenBank/DDBJ databases">
        <title>Streptomyces grisecoloratus sp. nov., isolated from cotton soil.</title>
        <authorList>
            <person name="Xing L."/>
        </authorList>
    </citation>
    <scope>NUCLEOTIDE SEQUENCE</scope>
    <source>
        <strain evidence="3">TRM S81-3</strain>
    </source>
</reference>
<accession>A0A926L2Y0</accession>
<sequence>MVPGWDQRRLAGSTVVLAGAGALGNTVAQTLALAGVGRLVVCDPDVVAVSNLSRCPLFRAADVGRPKARVVAEALSVLAPDTAVDAREAPHVSGAGLAELREADLVVGALDSRAARIALAGRCTLAGRGMLDGGTHAWGGEMCWYPPGGRCWACGLGPEERAVRDDPWSCAAPGPLAPAGASAPVSALVGSWLAGTAVRLLLGLPVPAGPLRIDVATGAVPLSGPGPRDRPDPGCPLHERLPGPGGVTVLPLDHRATVAELLGHVGADEEPLTWAGFGRPVRRRAPVPAVTTRLRSAPAAARLDSLGVAPREVLPVARRDGSGLRYVELAGARRTTGGEGRRPAGQRRATTEGVR</sequence>
<evidence type="ECO:0000259" key="2">
    <source>
        <dbReference type="Pfam" id="PF00899"/>
    </source>
</evidence>
<dbReference type="InterPro" id="IPR035985">
    <property type="entry name" value="Ubiquitin-activating_enz"/>
</dbReference>
<dbReference type="Gene3D" id="3.40.50.720">
    <property type="entry name" value="NAD(P)-binding Rossmann-like Domain"/>
    <property type="match status" value="1"/>
</dbReference>
<dbReference type="GO" id="GO:0008641">
    <property type="term" value="F:ubiquitin-like modifier activating enzyme activity"/>
    <property type="evidence" value="ECO:0007669"/>
    <property type="project" value="InterPro"/>
</dbReference>
<dbReference type="GO" id="GO:0004792">
    <property type="term" value="F:thiosulfate-cyanide sulfurtransferase activity"/>
    <property type="evidence" value="ECO:0007669"/>
    <property type="project" value="TreeGrafter"/>
</dbReference>
<feature type="region of interest" description="Disordered" evidence="1">
    <location>
        <begin position="332"/>
        <end position="355"/>
    </location>
</feature>
<gene>
    <name evidence="3" type="ORF">H0H10_20375</name>
</gene>
<dbReference type="Pfam" id="PF00899">
    <property type="entry name" value="ThiF"/>
    <property type="match status" value="1"/>
</dbReference>
<proteinExistence type="predicted"/>